<feature type="region of interest" description="Disordered" evidence="1">
    <location>
        <begin position="26"/>
        <end position="62"/>
    </location>
</feature>
<evidence type="ECO:0000256" key="1">
    <source>
        <dbReference type="SAM" id="MobiDB-lite"/>
    </source>
</evidence>
<proteinExistence type="predicted"/>
<comment type="caution">
    <text evidence="3">The sequence shown here is derived from an EMBL/GenBank/DDBJ whole genome shotgun (WGS) entry which is preliminary data.</text>
</comment>
<gene>
    <name evidence="3" type="ORF">IOQ59_04185</name>
</gene>
<accession>A0A8J7K544</accession>
<dbReference type="Pfam" id="PF12048">
    <property type="entry name" value="DUF3530"/>
    <property type="match status" value="1"/>
</dbReference>
<reference evidence="3" key="1">
    <citation type="submission" date="2020-10" db="EMBL/GenBank/DDBJ databases">
        <title>Bacterium isolated from coastal waters sediment.</title>
        <authorList>
            <person name="Chen R.-J."/>
            <person name="Lu D.-C."/>
            <person name="Zhu K.-L."/>
            <person name="Du Z.-J."/>
        </authorList>
    </citation>
    <scope>NUCLEOTIDE SEQUENCE</scope>
    <source>
        <strain evidence="3">N1Y112</strain>
    </source>
</reference>
<dbReference type="RefSeq" id="WP_193952006.1">
    <property type="nucleotide sequence ID" value="NZ_JADEYS010000003.1"/>
</dbReference>
<feature type="chain" id="PRO_5035273467" evidence="2">
    <location>
        <begin position="23"/>
        <end position="371"/>
    </location>
</feature>
<evidence type="ECO:0000313" key="4">
    <source>
        <dbReference type="Proteomes" id="UP000640333"/>
    </source>
</evidence>
<keyword evidence="4" id="KW-1185">Reference proteome</keyword>
<evidence type="ECO:0000256" key="2">
    <source>
        <dbReference type="SAM" id="SignalP"/>
    </source>
</evidence>
<dbReference type="InterPro" id="IPR022529">
    <property type="entry name" value="DUF3530"/>
</dbReference>
<dbReference type="AlphaFoldDB" id="A0A8J7K544"/>
<protein>
    <submittedName>
        <fullName evidence="3">DUF3530 family protein</fullName>
    </submittedName>
</protein>
<evidence type="ECO:0000313" key="3">
    <source>
        <dbReference type="EMBL" id="MBE9396455.1"/>
    </source>
</evidence>
<dbReference type="SUPFAM" id="SSF53474">
    <property type="entry name" value="alpha/beta-Hydrolases"/>
    <property type="match status" value="1"/>
</dbReference>
<name>A0A8J7K544_9GAMM</name>
<dbReference type="EMBL" id="JADEYS010000003">
    <property type="protein sequence ID" value="MBE9396455.1"/>
    <property type="molecule type" value="Genomic_DNA"/>
</dbReference>
<dbReference type="InterPro" id="IPR029058">
    <property type="entry name" value="AB_hydrolase_fold"/>
</dbReference>
<feature type="signal peptide" evidence="2">
    <location>
        <begin position="1"/>
        <end position="22"/>
    </location>
</feature>
<sequence>MNRPIIRLCFFLSLIFSAPLVAAEESTPSTTETPAEEAPDTSAATPPPIPTVVGPRTEPSPDLSRLQELVKNNSPETEVIWLESSDDRTIGLFYPQSQPEALGGIILFPSEGTHADWPDYARPLRLQLSDQGWNTLSLQLPTPPTLLPPKRTLPVLQLVKQSGSNGEEGSTEEVTKAAVPDAAIPASSLPDTTTDTALIRPYPERIQGLANTALNTLIQRGAERIVAIGVGSGAVWASQFVKDNQEAVNSLGLVIINPATPSVDGAPVLAELIPALMVPVVDIYQGEPSSTTLFEAPPKQRLRWARRNQLTHYMQRRLSNRYQDWEKQERWLGQQVDGLIRRHILAPMQSVEIAKEIEEADNAKSETAPGR</sequence>
<keyword evidence="2" id="KW-0732">Signal</keyword>
<organism evidence="3 4">
    <name type="scientific">Pontibacterium sinense</name>
    <dbReference type="NCBI Taxonomy" id="2781979"/>
    <lineage>
        <taxon>Bacteria</taxon>
        <taxon>Pseudomonadati</taxon>
        <taxon>Pseudomonadota</taxon>
        <taxon>Gammaproteobacteria</taxon>
        <taxon>Oceanospirillales</taxon>
        <taxon>Oceanospirillaceae</taxon>
        <taxon>Pontibacterium</taxon>
    </lineage>
</organism>
<dbReference type="Proteomes" id="UP000640333">
    <property type="component" value="Unassembled WGS sequence"/>
</dbReference>